<dbReference type="Gene3D" id="3.40.50.1820">
    <property type="entry name" value="alpha/beta hydrolase"/>
    <property type="match status" value="1"/>
</dbReference>
<dbReference type="Proteomes" id="UP000198844">
    <property type="component" value="Unassembled WGS sequence"/>
</dbReference>
<dbReference type="InterPro" id="IPR000073">
    <property type="entry name" value="AB_hydrolase_1"/>
</dbReference>
<dbReference type="AlphaFoldDB" id="A0A1I7B5T9"/>
<dbReference type="PROSITE" id="PS51318">
    <property type="entry name" value="TAT"/>
    <property type="match status" value="1"/>
</dbReference>
<proteinExistence type="predicted"/>
<accession>A0A1I7B5T9</accession>
<feature type="domain" description="AB hydrolase-1" evidence="1">
    <location>
        <begin position="82"/>
        <end position="329"/>
    </location>
</feature>
<dbReference type="InterPro" id="IPR050266">
    <property type="entry name" value="AB_hydrolase_sf"/>
</dbReference>
<dbReference type="PANTHER" id="PTHR43798:SF33">
    <property type="entry name" value="HYDROLASE, PUTATIVE (AFU_ORTHOLOGUE AFUA_2G14860)-RELATED"/>
    <property type="match status" value="1"/>
</dbReference>
<evidence type="ECO:0000259" key="1">
    <source>
        <dbReference type="Pfam" id="PF00561"/>
    </source>
</evidence>
<gene>
    <name evidence="2" type="ORF">SAMN05192563_1004197</name>
</gene>
<dbReference type="InterPro" id="IPR029058">
    <property type="entry name" value="AB_hydrolase_fold"/>
</dbReference>
<dbReference type="PANTHER" id="PTHR43798">
    <property type="entry name" value="MONOACYLGLYCEROL LIPASE"/>
    <property type="match status" value="1"/>
</dbReference>
<sequence>MTQSNIQSPVRRHLVASGLTLAGSLGLGLLHQAQATMSVSPPSGTLPEAAQAANIHFFPGFKQQFINTSGATINTLVGGDGPPLLLIHGHPATHVEWHKIATQLAKRFTVVLTDLRGYGDSSKPDGGPNHVNYSKRLMGLDQVEVMRALGFKRFQAVGHDRGARVLHGMLIHYPQAVQRAVMLDIAPADQMYAHTDESFATRYFWWFFHIQPAPLPEQMIGAVPEQYLRAHLDVQSKTPGAVTPEAFAEYLRCYRNPACIHAVCEDYRATVTVDREDIHAHPQRVATPVHVLWGAKGTVGQTFDVLALWRKEAQNVTGHTLPCGHLIPEEVPGQLIDALNSYLQV</sequence>
<reference evidence="2 3" key="1">
    <citation type="submission" date="2016-10" db="EMBL/GenBank/DDBJ databases">
        <authorList>
            <person name="de Groot N.N."/>
        </authorList>
    </citation>
    <scope>NUCLEOTIDE SEQUENCE [LARGE SCALE GENOMIC DNA]</scope>
    <source>
        <strain evidence="2 3">LMG 27731</strain>
    </source>
</reference>
<dbReference type="GO" id="GO:0016020">
    <property type="term" value="C:membrane"/>
    <property type="evidence" value="ECO:0007669"/>
    <property type="project" value="TreeGrafter"/>
</dbReference>
<dbReference type="SUPFAM" id="SSF53474">
    <property type="entry name" value="alpha/beta-Hydrolases"/>
    <property type="match status" value="1"/>
</dbReference>
<evidence type="ECO:0000313" key="2">
    <source>
        <dbReference type="EMBL" id="SFT82497.1"/>
    </source>
</evidence>
<dbReference type="EMBL" id="FPBH01000004">
    <property type="protein sequence ID" value="SFT82497.1"/>
    <property type="molecule type" value="Genomic_DNA"/>
</dbReference>
<evidence type="ECO:0000313" key="3">
    <source>
        <dbReference type="Proteomes" id="UP000198844"/>
    </source>
</evidence>
<name>A0A1I7B5T9_9BURK</name>
<protein>
    <submittedName>
        <fullName evidence="2">Haloacetate dehalogenase</fullName>
    </submittedName>
</protein>
<dbReference type="Pfam" id="PF00561">
    <property type="entry name" value="Abhydrolase_1"/>
    <property type="match status" value="1"/>
</dbReference>
<organism evidence="2 3">
    <name type="scientific">Paraburkholderia aspalathi</name>
    <dbReference type="NCBI Taxonomy" id="1324617"/>
    <lineage>
        <taxon>Bacteria</taxon>
        <taxon>Pseudomonadati</taxon>
        <taxon>Pseudomonadota</taxon>
        <taxon>Betaproteobacteria</taxon>
        <taxon>Burkholderiales</taxon>
        <taxon>Burkholderiaceae</taxon>
        <taxon>Paraburkholderia</taxon>
    </lineage>
</organism>
<dbReference type="InterPro" id="IPR006311">
    <property type="entry name" value="TAT_signal"/>
</dbReference>
<dbReference type="RefSeq" id="WP_244179292.1">
    <property type="nucleotide sequence ID" value="NZ_FPBH01000004.1"/>
</dbReference>